<gene>
    <name evidence="1" type="ORF">J0A68_10485</name>
</gene>
<accession>A0ABS3C2S3</accession>
<comment type="caution">
    <text evidence="1">The sequence shown here is derived from an EMBL/GenBank/DDBJ whole genome shotgun (WGS) entry which is preliminary data.</text>
</comment>
<evidence type="ECO:0000313" key="1">
    <source>
        <dbReference type="EMBL" id="MBN7811386.1"/>
    </source>
</evidence>
<dbReference type="Proteomes" id="UP000664317">
    <property type="component" value="Unassembled WGS sequence"/>
</dbReference>
<proteinExistence type="predicted"/>
<keyword evidence="2" id="KW-1185">Reference proteome</keyword>
<sequence>MGLFSSTRNRDRAKWFFVVLLGMTMIQATQHFELIPSLWALLKSTGVGRFLFLV</sequence>
<dbReference type="EMBL" id="JAFKCT010000003">
    <property type="protein sequence ID" value="MBN7811386.1"/>
    <property type="molecule type" value="Genomic_DNA"/>
</dbReference>
<dbReference type="RefSeq" id="WP_206578159.1">
    <property type="nucleotide sequence ID" value="NZ_JAFKCT010000003.1"/>
</dbReference>
<protein>
    <recommendedName>
        <fullName evidence="3">MFS transporter</fullName>
    </recommendedName>
</protein>
<organism evidence="1 2">
    <name type="scientific">Algoriphagus oliviformis</name>
    <dbReference type="NCBI Taxonomy" id="2811231"/>
    <lineage>
        <taxon>Bacteria</taxon>
        <taxon>Pseudomonadati</taxon>
        <taxon>Bacteroidota</taxon>
        <taxon>Cytophagia</taxon>
        <taxon>Cytophagales</taxon>
        <taxon>Cyclobacteriaceae</taxon>
        <taxon>Algoriphagus</taxon>
    </lineage>
</organism>
<reference evidence="1 2" key="1">
    <citation type="submission" date="2021-03" db="EMBL/GenBank/DDBJ databases">
        <title>novel species isolated from a fishpond in China.</title>
        <authorList>
            <person name="Lu H."/>
            <person name="Cai Z."/>
        </authorList>
    </citation>
    <scope>NUCLEOTIDE SEQUENCE [LARGE SCALE GENOMIC DNA]</scope>
    <source>
        <strain evidence="1 2">H41</strain>
    </source>
</reference>
<name>A0ABS3C2S3_9BACT</name>
<evidence type="ECO:0000313" key="2">
    <source>
        <dbReference type="Proteomes" id="UP000664317"/>
    </source>
</evidence>
<evidence type="ECO:0008006" key="3">
    <source>
        <dbReference type="Google" id="ProtNLM"/>
    </source>
</evidence>